<evidence type="ECO:0000313" key="4">
    <source>
        <dbReference type="Proteomes" id="UP000178870"/>
    </source>
</evidence>
<dbReference type="PANTHER" id="PTHR43639">
    <property type="entry name" value="OXIDOREDUCTASE, SHORT-CHAIN DEHYDROGENASE/REDUCTASE FAMILY (AFU_ORTHOLOGUE AFUA_5G02870)"/>
    <property type="match status" value="1"/>
</dbReference>
<dbReference type="CDD" id="cd05233">
    <property type="entry name" value="SDR_c"/>
    <property type="match status" value="1"/>
</dbReference>
<dbReference type="InterPro" id="IPR002347">
    <property type="entry name" value="SDR_fam"/>
</dbReference>
<dbReference type="Proteomes" id="UP000178870">
    <property type="component" value="Unassembled WGS sequence"/>
</dbReference>
<dbReference type="SUPFAM" id="SSF51735">
    <property type="entry name" value="NAD(P)-binding Rossmann-fold domains"/>
    <property type="match status" value="1"/>
</dbReference>
<evidence type="ECO:0000313" key="3">
    <source>
        <dbReference type="EMBL" id="OGM31397.1"/>
    </source>
</evidence>
<comment type="similarity">
    <text evidence="1">Belongs to the short-chain dehydrogenases/reductases (SDR) family.</text>
</comment>
<dbReference type="Gene3D" id="3.40.50.720">
    <property type="entry name" value="NAD(P)-binding Rossmann-like Domain"/>
    <property type="match status" value="1"/>
</dbReference>
<dbReference type="PRINTS" id="PR00081">
    <property type="entry name" value="GDHRDH"/>
</dbReference>
<dbReference type="PANTHER" id="PTHR43639:SF1">
    <property type="entry name" value="SHORT-CHAIN DEHYDROGENASE_REDUCTASE FAMILY PROTEIN"/>
    <property type="match status" value="1"/>
</dbReference>
<dbReference type="PRINTS" id="PR00080">
    <property type="entry name" value="SDRFAMILY"/>
</dbReference>
<evidence type="ECO:0000256" key="1">
    <source>
        <dbReference type="ARBA" id="ARBA00006484"/>
    </source>
</evidence>
<protein>
    <recommendedName>
        <fullName evidence="5">Beta-ketoacyl-ACP reductase</fullName>
    </recommendedName>
</protein>
<dbReference type="GO" id="GO:0016491">
    <property type="term" value="F:oxidoreductase activity"/>
    <property type="evidence" value="ECO:0007669"/>
    <property type="project" value="UniProtKB-KW"/>
</dbReference>
<dbReference type="InterPro" id="IPR036291">
    <property type="entry name" value="NAD(P)-bd_dom_sf"/>
</dbReference>
<comment type="caution">
    <text evidence="3">The sequence shown here is derived from an EMBL/GenBank/DDBJ whole genome shotgun (WGS) entry which is preliminary data.</text>
</comment>
<gene>
    <name evidence="3" type="ORF">A2803_05435</name>
</gene>
<evidence type="ECO:0008006" key="5">
    <source>
        <dbReference type="Google" id="ProtNLM"/>
    </source>
</evidence>
<proteinExistence type="inferred from homology"/>
<dbReference type="EMBL" id="MGGP01000026">
    <property type="protein sequence ID" value="OGM31397.1"/>
    <property type="molecule type" value="Genomic_DNA"/>
</dbReference>
<sequence>MKLKDKVALVTGGSSGIGRATAMLFSANNVKVAISYKENEAGANEVISKISDSGGDAVSIQANLIRDSEARKLVEAVVGHFGKIDILVNNAGRYINGDRWDGKAEIWEESIKQNLLSALSVSKYTIEEMKKQKSGVIVNIASRHGLYGQLDAISYAAAKAGIINITQAQAKLMAPWGRANSVSPGTVRAGYWLTAPAEELKENISVTPLGKMIEPEDVAEAVLFLASDKARMITGQNLIVDGGYTLK</sequence>
<keyword evidence="2" id="KW-0560">Oxidoreductase</keyword>
<organism evidence="3 4">
    <name type="scientific">Candidatus Woesebacteria bacterium RIFCSPHIGHO2_01_FULL_44_21</name>
    <dbReference type="NCBI Taxonomy" id="1802503"/>
    <lineage>
        <taxon>Bacteria</taxon>
        <taxon>Candidatus Woeseibacteriota</taxon>
    </lineage>
</organism>
<dbReference type="AlphaFoldDB" id="A0A1F7YVV5"/>
<dbReference type="PROSITE" id="PS00061">
    <property type="entry name" value="ADH_SHORT"/>
    <property type="match status" value="1"/>
</dbReference>
<dbReference type="FunFam" id="3.40.50.720:FF:000084">
    <property type="entry name" value="Short-chain dehydrogenase reductase"/>
    <property type="match status" value="1"/>
</dbReference>
<evidence type="ECO:0000256" key="2">
    <source>
        <dbReference type="ARBA" id="ARBA00023002"/>
    </source>
</evidence>
<name>A0A1F7YVV5_9BACT</name>
<reference evidence="3 4" key="1">
    <citation type="journal article" date="2016" name="Nat. Commun.">
        <title>Thousands of microbial genomes shed light on interconnected biogeochemical processes in an aquifer system.</title>
        <authorList>
            <person name="Anantharaman K."/>
            <person name="Brown C.T."/>
            <person name="Hug L.A."/>
            <person name="Sharon I."/>
            <person name="Castelle C.J."/>
            <person name="Probst A.J."/>
            <person name="Thomas B.C."/>
            <person name="Singh A."/>
            <person name="Wilkins M.J."/>
            <person name="Karaoz U."/>
            <person name="Brodie E.L."/>
            <person name="Williams K.H."/>
            <person name="Hubbard S.S."/>
            <person name="Banfield J.F."/>
        </authorList>
    </citation>
    <scope>NUCLEOTIDE SEQUENCE [LARGE SCALE GENOMIC DNA]</scope>
</reference>
<accession>A0A1F7YVV5</accession>
<dbReference type="Pfam" id="PF13561">
    <property type="entry name" value="adh_short_C2"/>
    <property type="match status" value="1"/>
</dbReference>
<dbReference type="InterPro" id="IPR020904">
    <property type="entry name" value="Sc_DH/Rdtase_CS"/>
</dbReference>